<feature type="compositionally biased region" description="Basic and acidic residues" evidence="2">
    <location>
        <begin position="488"/>
        <end position="498"/>
    </location>
</feature>
<dbReference type="AlphaFoldDB" id="A0A8X6L1F0"/>
<gene>
    <name evidence="5" type="primary">SON</name>
    <name evidence="5" type="ORF">TNCT_354571</name>
</gene>
<feature type="compositionally biased region" description="Basic residues" evidence="2">
    <location>
        <begin position="41"/>
        <end position="62"/>
    </location>
</feature>
<feature type="compositionally biased region" description="Basic and acidic residues" evidence="2">
    <location>
        <begin position="426"/>
        <end position="439"/>
    </location>
</feature>
<feature type="compositionally biased region" description="Basic and acidic residues" evidence="2">
    <location>
        <begin position="65"/>
        <end position="74"/>
    </location>
</feature>
<feature type="compositionally biased region" description="Low complexity" evidence="2">
    <location>
        <begin position="463"/>
        <end position="478"/>
    </location>
</feature>
<evidence type="ECO:0000313" key="6">
    <source>
        <dbReference type="Proteomes" id="UP000887116"/>
    </source>
</evidence>
<dbReference type="Proteomes" id="UP000887116">
    <property type="component" value="Unassembled WGS sequence"/>
</dbReference>
<dbReference type="InterPro" id="IPR014720">
    <property type="entry name" value="dsRBD_dom"/>
</dbReference>
<dbReference type="SMART" id="SM00358">
    <property type="entry name" value="DSRM"/>
    <property type="match status" value="1"/>
</dbReference>
<accession>A0A8X6L1F0</accession>
<dbReference type="Pfam" id="PF00035">
    <property type="entry name" value="dsrm"/>
    <property type="match status" value="1"/>
</dbReference>
<dbReference type="InterPro" id="IPR000467">
    <property type="entry name" value="G_patch_dom"/>
</dbReference>
<dbReference type="GO" id="GO:0051726">
    <property type="term" value="P:regulation of cell cycle"/>
    <property type="evidence" value="ECO:0007669"/>
    <property type="project" value="InterPro"/>
</dbReference>
<evidence type="ECO:0000259" key="3">
    <source>
        <dbReference type="PROSITE" id="PS50137"/>
    </source>
</evidence>
<evidence type="ECO:0000259" key="4">
    <source>
        <dbReference type="PROSITE" id="PS50174"/>
    </source>
</evidence>
<feature type="compositionally biased region" description="Basic residues" evidence="2">
    <location>
        <begin position="387"/>
        <end position="396"/>
    </location>
</feature>
<feature type="domain" description="DRBM" evidence="3">
    <location>
        <begin position="971"/>
        <end position="1041"/>
    </location>
</feature>
<name>A0A8X6L1F0_TRICU</name>
<dbReference type="Gene3D" id="3.30.160.20">
    <property type="match status" value="1"/>
</dbReference>
<dbReference type="PROSITE" id="PS50174">
    <property type="entry name" value="G_PATCH"/>
    <property type="match status" value="1"/>
</dbReference>
<feature type="compositionally biased region" description="Low complexity" evidence="2">
    <location>
        <begin position="277"/>
        <end position="286"/>
    </location>
</feature>
<feature type="domain" description="G-patch" evidence="4">
    <location>
        <begin position="908"/>
        <end position="954"/>
    </location>
</feature>
<dbReference type="InterPro" id="IPR032922">
    <property type="entry name" value="SON"/>
</dbReference>
<dbReference type="SMART" id="SM00443">
    <property type="entry name" value="G_patch"/>
    <property type="match status" value="1"/>
</dbReference>
<feature type="compositionally biased region" description="Basic residues" evidence="2">
    <location>
        <begin position="404"/>
        <end position="425"/>
    </location>
</feature>
<sequence length="1044" mass="116263">MSSGNDGVKIDHEDVNVEGILADFFLKKIDMKSSKSDNDGRHKKKSKHKKHKSKKHKRKSSKRSSSTEKIKYTDTLDLGHTSSSEEKDIKRLKKIKKLDGRDSQKLNAYLPISLQTQNVLVSSENNHLIANASAGIEKPYGPSLELLLTGTETASGRKVESDALSDIPLPEPINESLVKNSVSKLPAEQAEYDVNKGNCSKLESSELGDKSVINEVVECKDSVVTNNAEKACSNEPLNTPKESTNITKIIDIDVNLDKPSIESAFKDEKKLKDESSQFRSRSLSKSQKPKHFRSRSRSKGHSRSKSRSRRHSRSLSRSRRHYRSYRSKRHSRSLSRSKRHSRSLSRPKKHSRSRSKVRHRSQSRTKRSRSNYSSCKKRSYSRDHSMSRTRSRRSRSRSKETYRRGKIRKSRSSSHSVKSHRRSRSYSRDCAKSKHDDRKRSRSKSRRHSRSSSGEHSNHKSVRASSKSRTARSSSESTSKQKRKSRSKSKEKESSAKSCKIDQAKILEIAQKNVLSMIEQGTLPVGIPLEHFKKKELVSIKSGGKSVQELTDFCAKLSKKENEVNDEPNQVSDISKKEGDTGFIHHPFKLKEQSLIKLNIKNAVQIPVKTHAEKFAETAKLSSQFPVSSGNQHKQKELEWIPVVTDNSKSDLTVNSAKTAASTISTSPKLKTGAPEVTKCVATIDSSTLITHPVSLIPLPPTSPVKTLSPPSLPPPPVSLPPLPPPPLPPILPPVPQPQFTSSQIIPSNDTNSQLTKINLPSTSNTSLQSFKPVVPLSSVSYPIPSCSNNLSMNTIGSGVIPPTVNQESFFKAPPTPNPKKHFDIASVLSKKLKAQQKLQEDPNNIEALQAIQETEAIVQEWVRSCEVPGMFYGSTQVKLLTREQLSGPKDSHYRVKRDTFTRAAPVTEGKGMSLLKKMGWNPGEGLGKNKEGSLVPLILDIKMDKKGLVSEGESGKNNMSSSVKELQGKHPVSALMELCSKRKWKPPLYTIMKDIGPPHKKSFLFKVEVNGVEYQSIMPSSNKKIAKADAAIVCLQALKVFPL</sequence>
<dbReference type="GO" id="GO:0003723">
    <property type="term" value="F:RNA binding"/>
    <property type="evidence" value="ECO:0007669"/>
    <property type="project" value="UniProtKB-UniRule"/>
</dbReference>
<dbReference type="PROSITE" id="PS50137">
    <property type="entry name" value="DS_RBD"/>
    <property type="match status" value="1"/>
</dbReference>
<feature type="compositionally biased region" description="Polar residues" evidence="2">
    <location>
        <begin position="739"/>
        <end position="763"/>
    </location>
</feature>
<proteinExistence type="predicted"/>
<feature type="compositionally biased region" description="Basic residues" evidence="2">
    <location>
        <begin position="440"/>
        <end position="450"/>
    </location>
</feature>
<feature type="compositionally biased region" description="Pro residues" evidence="2">
    <location>
        <begin position="711"/>
        <end position="737"/>
    </location>
</feature>
<evidence type="ECO:0000256" key="2">
    <source>
        <dbReference type="SAM" id="MobiDB-lite"/>
    </source>
</evidence>
<dbReference type="OrthoDB" id="786951at2759"/>
<evidence type="ECO:0000313" key="5">
    <source>
        <dbReference type="EMBL" id="GFQ91921.1"/>
    </source>
</evidence>
<feature type="region of interest" description="Disordered" evidence="2">
    <location>
        <begin position="705"/>
        <end position="763"/>
    </location>
</feature>
<dbReference type="EMBL" id="BMAO01033798">
    <property type="protein sequence ID" value="GFQ91921.1"/>
    <property type="molecule type" value="Genomic_DNA"/>
</dbReference>
<reference evidence="5" key="1">
    <citation type="submission" date="2020-07" db="EMBL/GenBank/DDBJ databases">
        <title>Multicomponent nature underlies the extraordinary mechanical properties of spider dragline silk.</title>
        <authorList>
            <person name="Kono N."/>
            <person name="Nakamura H."/>
            <person name="Mori M."/>
            <person name="Yoshida Y."/>
            <person name="Ohtoshi R."/>
            <person name="Malay A.D."/>
            <person name="Moran D.A.P."/>
            <person name="Tomita M."/>
            <person name="Numata K."/>
            <person name="Arakawa K."/>
        </authorList>
    </citation>
    <scope>NUCLEOTIDE SEQUENCE</scope>
</reference>
<feature type="compositionally biased region" description="Basic and acidic residues" evidence="2">
    <location>
        <begin position="267"/>
        <end position="276"/>
    </location>
</feature>
<feature type="compositionally biased region" description="Basic residues" evidence="2">
    <location>
        <begin position="287"/>
        <end position="379"/>
    </location>
</feature>
<dbReference type="CDD" id="cd19870">
    <property type="entry name" value="DSRM_SON-like"/>
    <property type="match status" value="1"/>
</dbReference>
<organism evidence="5 6">
    <name type="scientific">Trichonephila clavata</name>
    <name type="common">Joro spider</name>
    <name type="synonym">Nephila clavata</name>
    <dbReference type="NCBI Taxonomy" id="2740835"/>
    <lineage>
        <taxon>Eukaryota</taxon>
        <taxon>Metazoa</taxon>
        <taxon>Ecdysozoa</taxon>
        <taxon>Arthropoda</taxon>
        <taxon>Chelicerata</taxon>
        <taxon>Arachnida</taxon>
        <taxon>Araneae</taxon>
        <taxon>Araneomorphae</taxon>
        <taxon>Entelegynae</taxon>
        <taxon>Araneoidea</taxon>
        <taxon>Nephilidae</taxon>
        <taxon>Trichonephila</taxon>
    </lineage>
</organism>
<dbReference type="PANTHER" id="PTHR46528:SF1">
    <property type="entry name" value="PROTEIN SON"/>
    <property type="match status" value="1"/>
</dbReference>
<dbReference type="PANTHER" id="PTHR46528">
    <property type="entry name" value="PROTEIN SON"/>
    <property type="match status" value="1"/>
</dbReference>
<keyword evidence="1" id="KW-0694">RNA-binding</keyword>
<keyword evidence="6" id="KW-1185">Reference proteome</keyword>
<dbReference type="GO" id="GO:0048024">
    <property type="term" value="P:regulation of mRNA splicing, via spliceosome"/>
    <property type="evidence" value="ECO:0007669"/>
    <property type="project" value="TreeGrafter"/>
</dbReference>
<feature type="region of interest" description="Disordered" evidence="2">
    <location>
        <begin position="267"/>
        <end position="498"/>
    </location>
</feature>
<dbReference type="SUPFAM" id="SSF54768">
    <property type="entry name" value="dsRNA-binding domain-like"/>
    <property type="match status" value="1"/>
</dbReference>
<comment type="caution">
    <text evidence="5">The sequence shown here is derived from an EMBL/GenBank/DDBJ whole genome shotgun (WGS) entry which is preliminary data.</text>
</comment>
<dbReference type="Pfam" id="PF01585">
    <property type="entry name" value="G-patch"/>
    <property type="match status" value="1"/>
</dbReference>
<feature type="region of interest" description="Disordered" evidence="2">
    <location>
        <begin position="32"/>
        <end position="88"/>
    </location>
</feature>
<protein>
    <submittedName>
        <fullName evidence="5">Protein SON</fullName>
    </submittedName>
</protein>
<evidence type="ECO:0000256" key="1">
    <source>
        <dbReference type="PROSITE-ProRule" id="PRU00266"/>
    </source>
</evidence>